<dbReference type="VEuPathDB" id="FungiDB:RhiirFUN_010773"/>
<keyword evidence="5" id="KW-0067">ATP-binding</keyword>
<comment type="caution">
    <text evidence="7">The sequence shown here is derived from an EMBL/GenBank/DDBJ whole genome shotgun (WGS) entry which is preliminary data.</text>
</comment>
<dbReference type="PROSITE" id="PS50011">
    <property type="entry name" value="PROTEIN_KINASE_DOM"/>
    <property type="match status" value="1"/>
</dbReference>
<protein>
    <recommendedName>
        <fullName evidence="6">Protein kinase domain-containing protein</fullName>
    </recommendedName>
</protein>
<dbReference type="EMBL" id="LLXL01000091">
    <property type="protein sequence ID" value="PKK78213.1"/>
    <property type="molecule type" value="Genomic_DNA"/>
</dbReference>
<dbReference type="SUPFAM" id="SSF56112">
    <property type="entry name" value="Protein kinase-like (PK-like)"/>
    <property type="match status" value="1"/>
</dbReference>
<evidence type="ECO:0000313" key="7">
    <source>
        <dbReference type="EMBL" id="PKK78213.1"/>
    </source>
</evidence>
<name>A0A2N1NWF5_9GLOM</name>
<dbReference type="PANTHER" id="PTHR46485">
    <property type="entry name" value="LIM DOMAIN KINASE 1"/>
    <property type="match status" value="1"/>
</dbReference>
<sequence>MALDITSGLKFLHSKEIIHRDLHSKSILVNNGELLIADLGLSKKWTEVITNSKGNIYGMKEYIEPHWASSFSNHPQDILAVHISCFNLREVPIEGTPLEYQQLYQKCCDGDPELRPDIEEVYEILSQLYTKDSFDLQSQQPYMHNFDTNKNNLNVSDNYNFCIPDNLNLNSRDQLVEGGGN</sequence>
<keyword evidence="3" id="KW-0547">Nucleotide-binding</keyword>
<evidence type="ECO:0000256" key="5">
    <source>
        <dbReference type="ARBA" id="ARBA00022840"/>
    </source>
</evidence>
<keyword evidence="4" id="KW-0418">Kinase</keyword>
<dbReference type="Pfam" id="PF00069">
    <property type="entry name" value="Pkinase"/>
    <property type="match status" value="1"/>
</dbReference>
<dbReference type="InterPro" id="IPR000719">
    <property type="entry name" value="Prot_kinase_dom"/>
</dbReference>
<keyword evidence="1" id="KW-0723">Serine/threonine-protein kinase</keyword>
<dbReference type="VEuPathDB" id="FungiDB:FUN_001858"/>
<gene>
    <name evidence="7" type="ORF">RhiirC2_770433</name>
</gene>
<dbReference type="GO" id="GO:0005524">
    <property type="term" value="F:ATP binding"/>
    <property type="evidence" value="ECO:0007669"/>
    <property type="project" value="UniProtKB-KW"/>
</dbReference>
<evidence type="ECO:0000259" key="6">
    <source>
        <dbReference type="PROSITE" id="PS50011"/>
    </source>
</evidence>
<dbReference type="GO" id="GO:0004674">
    <property type="term" value="F:protein serine/threonine kinase activity"/>
    <property type="evidence" value="ECO:0007669"/>
    <property type="project" value="UniProtKB-KW"/>
</dbReference>
<dbReference type="InterPro" id="IPR050940">
    <property type="entry name" value="Actin_reg-Ser/Thr_kinase"/>
</dbReference>
<reference evidence="7 8" key="1">
    <citation type="submission" date="2016-04" db="EMBL/GenBank/DDBJ databases">
        <title>Genome analyses suggest a sexual origin of heterokaryosis in a supposedly ancient asexual fungus.</title>
        <authorList>
            <person name="Ropars J."/>
            <person name="Sedzielewska K."/>
            <person name="Noel J."/>
            <person name="Charron P."/>
            <person name="Farinelli L."/>
            <person name="Marton T."/>
            <person name="Kruger M."/>
            <person name="Pelin A."/>
            <person name="Brachmann A."/>
            <person name="Corradi N."/>
        </authorList>
    </citation>
    <scope>NUCLEOTIDE SEQUENCE [LARGE SCALE GENOMIC DNA]</scope>
    <source>
        <strain evidence="7 8">C2</strain>
    </source>
</reference>
<organism evidence="7 8">
    <name type="scientific">Rhizophagus irregularis</name>
    <dbReference type="NCBI Taxonomy" id="588596"/>
    <lineage>
        <taxon>Eukaryota</taxon>
        <taxon>Fungi</taxon>
        <taxon>Fungi incertae sedis</taxon>
        <taxon>Mucoromycota</taxon>
        <taxon>Glomeromycotina</taxon>
        <taxon>Glomeromycetes</taxon>
        <taxon>Glomerales</taxon>
        <taxon>Glomeraceae</taxon>
        <taxon>Rhizophagus</taxon>
    </lineage>
</organism>
<evidence type="ECO:0000256" key="4">
    <source>
        <dbReference type="ARBA" id="ARBA00022777"/>
    </source>
</evidence>
<evidence type="ECO:0000313" key="8">
    <source>
        <dbReference type="Proteomes" id="UP000233469"/>
    </source>
</evidence>
<dbReference type="InterPro" id="IPR011009">
    <property type="entry name" value="Kinase-like_dom_sf"/>
</dbReference>
<evidence type="ECO:0000256" key="3">
    <source>
        <dbReference type="ARBA" id="ARBA00022741"/>
    </source>
</evidence>
<dbReference type="PANTHER" id="PTHR46485:SF5">
    <property type="entry name" value="CENTER DIVIDER, ISOFORM A"/>
    <property type="match status" value="1"/>
</dbReference>
<keyword evidence="2" id="KW-0808">Transferase</keyword>
<dbReference type="Proteomes" id="UP000233469">
    <property type="component" value="Unassembled WGS sequence"/>
</dbReference>
<accession>A0A2N1NWF5</accession>
<evidence type="ECO:0000256" key="2">
    <source>
        <dbReference type="ARBA" id="ARBA00022679"/>
    </source>
</evidence>
<reference evidence="7 8" key="2">
    <citation type="submission" date="2017-10" db="EMBL/GenBank/DDBJ databases">
        <title>Extensive intraspecific genome diversity in a model arbuscular mycorrhizal fungus.</title>
        <authorList>
            <person name="Chen E.C.H."/>
            <person name="Morin E."/>
            <person name="Baudet D."/>
            <person name="Noel J."/>
            <person name="Ndikumana S."/>
            <person name="Charron P."/>
            <person name="St-Onge C."/>
            <person name="Giorgi J."/>
            <person name="Grigoriev I.V."/>
            <person name="Roux C."/>
            <person name="Martin F.M."/>
            <person name="Corradi N."/>
        </authorList>
    </citation>
    <scope>NUCLEOTIDE SEQUENCE [LARGE SCALE GENOMIC DNA]</scope>
    <source>
        <strain evidence="7 8">C2</strain>
    </source>
</reference>
<dbReference type="Gene3D" id="1.10.510.10">
    <property type="entry name" value="Transferase(Phosphotransferase) domain 1"/>
    <property type="match status" value="1"/>
</dbReference>
<feature type="domain" description="Protein kinase" evidence="6">
    <location>
        <begin position="1"/>
        <end position="147"/>
    </location>
</feature>
<dbReference type="AlphaFoldDB" id="A0A2N1NWF5"/>
<proteinExistence type="predicted"/>
<evidence type="ECO:0000256" key="1">
    <source>
        <dbReference type="ARBA" id="ARBA00022527"/>
    </source>
</evidence>